<gene>
    <name evidence="6" type="primary">ruvA</name>
    <name evidence="8" type="ORF">CRD59_04470</name>
</gene>
<evidence type="ECO:0000256" key="5">
    <source>
        <dbReference type="ARBA" id="ARBA00023204"/>
    </source>
</evidence>
<keyword evidence="5 6" id="KW-0234">DNA repair</keyword>
<evidence type="ECO:0000313" key="8">
    <source>
        <dbReference type="EMBL" id="RBP99286.1"/>
    </source>
</evidence>
<comment type="function">
    <text evidence="6">The RuvA-RuvB-RuvC complex processes Holliday junction (HJ) DNA during genetic recombination and DNA repair, while the RuvA-RuvB complex plays an important role in the rescue of blocked DNA replication forks via replication fork reversal (RFR). RuvA specifically binds to HJ cruciform DNA, conferring on it an open structure. The RuvB hexamer acts as an ATP-dependent pump, pulling dsDNA into and through the RuvAB complex. HJ branch migration allows RuvC to scan DNA until it finds its consensus sequence, where it cleaves and resolves the cruciform DNA.</text>
</comment>
<evidence type="ECO:0000256" key="1">
    <source>
        <dbReference type="ARBA" id="ARBA00022490"/>
    </source>
</evidence>
<dbReference type="SUPFAM" id="SSF46929">
    <property type="entry name" value="DNA helicase RuvA subunit, C-terminal domain"/>
    <property type="match status" value="1"/>
</dbReference>
<accession>A0A366KC18</accession>
<feature type="region of interest" description="Domain III" evidence="6">
    <location>
        <begin position="149"/>
        <end position="203"/>
    </location>
</feature>
<dbReference type="EMBL" id="PDCH01000007">
    <property type="protein sequence ID" value="RBP99286.1"/>
    <property type="molecule type" value="Genomic_DNA"/>
</dbReference>
<dbReference type="InterPro" id="IPR036267">
    <property type="entry name" value="RuvA_C_sf"/>
</dbReference>
<dbReference type="AlphaFoldDB" id="A0A366KC18"/>
<dbReference type="Pfam" id="PF14520">
    <property type="entry name" value="HHH_5"/>
    <property type="match status" value="1"/>
</dbReference>
<dbReference type="InterPro" id="IPR000085">
    <property type="entry name" value="RuvA"/>
</dbReference>
<evidence type="ECO:0000259" key="7">
    <source>
        <dbReference type="SMART" id="SM00278"/>
    </source>
</evidence>
<dbReference type="InterPro" id="IPR003583">
    <property type="entry name" value="Hlx-hairpin-Hlx_DNA-bd_motif"/>
</dbReference>
<dbReference type="Gene3D" id="1.10.150.20">
    <property type="entry name" value="5' to 3' exonuclease, C-terminal subdomain"/>
    <property type="match status" value="1"/>
</dbReference>
<dbReference type="OrthoDB" id="5293449at2"/>
<dbReference type="InterPro" id="IPR012340">
    <property type="entry name" value="NA-bd_OB-fold"/>
</dbReference>
<dbReference type="CDD" id="cd14332">
    <property type="entry name" value="UBA_RuvA_C"/>
    <property type="match status" value="1"/>
</dbReference>
<dbReference type="InterPro" id="IPR013849">
    <property type="entry name" value="DNA_helicase_Holl-junc_RuvA_I"/>
</dbReference>
<dbReference type="GO" id="GO:0000400">
    <property type="term" value="F:four-way junction DNA binding"/>
    <property type="evidence" value="ECO:0007669"/>
    <property type="project" value="UniProtKB-UniRule"/>
</dbReference>
<comment type="caution">
    <text evidence="8">The sequence shown here is derived from an EMBL/GenBank/DDBJ whole genome shotgun (WGS) entry which is preliminary data.</text>
</comment>
<feature type="domain" description="Helix-hairpin-helix DNA-binding motif class 1" evidence="7">
    <location>
        <begin position="72"/>
        <end position="91"/>
    </location>
</feature>
<protein>
    <recommendedName>
        <fullName evidence="6">Holliday junction branch migration complex subunit RuvA</fullName>
    </recommendedName>
</protein>
<dbReference type="GO" id="GO:0006281">
    <property type="term" value="P:DNA repair"/>
    <property type="evidence" value="ECO:0007669"/>
    <property type="project" value="UniProtKB-UniRule"/>
</dbReference>
<keyword evidence="9" id="KW-1185">Reference proteome</keyword>
<comment type="subunit">
    <text evidence="6">Homotetramer. Forms an RuvA(8)-RuvB(12)-Holliday junction (HJ) complex. HJ DNA is sandwiched between 2 RuvA tetramers; dsDNA enters through RuvA and exits via RuvB. An RuvB hexamer assembles on each DNA strand where it exits the tetramer. Each RuvB hexamer is contacted by two RuvA subunits (via domain III) on 2 adjacent RuvB subunits; this complex drives branch migration. In the full resolvosome a probable DNA-RuvA(4)-RuvB(12)-RuvC(2) complex forms which resolves the HJ.</text>
</comment>
<evidence type="ECO:0000256" key="3">
    <source>
        <dbReference type="ARBA" id="ARBA00023125"/>
    </source>
</evidence>
<evidence type="ECO:0000256" key="4">
    <source>
        <dbReference type="ARBA" id="ARBA00023172"/>
    </source>
</evidence>
<dbReference type="GO" id="GO:0005737">
    <property type="term" value="C:cytoplasm"/>
    <property type="evidence" value="ECO:0007669"/>
    <property type="project" value="UniProtKB-SubCell"/>
</dbReference>
<dbReference type="Gene3D" id="2.40.50.140">
    <property type="entry name" value="Nucleic acid-binding proteins"/>
    <property type="match status" value="1"/>
</dbReference>
<comment type="caution">
    <text evidence="6">Lacks conserved residue(s) required for the propagation of feature annotation.</text>
</comment>
<dbReference type="Gene3D" id="1.10.8.10">
    <property type="entry name" value="DNA helicase RuvA subunit, C-terminal domain"/>
    <property type="match status" value="1"/>
</dbReference>
<organism evidence="8 9">
    <name type="scientific">Bifidobacterium xylocopae</name>
    <dbReference type="NCBI Taxonomy" id="2493119"/>
    <lineage>
        <taxon>Bacteria</taxon>
        <taxon>Bacillati</taxon>
        <taxon>Actinomycetota</taxon>
        <taxon>Actinomycetes</taxon>
        <taxon>Bifidobacteriales</taxon>
        <taxon>Bifidobacteriaceae</taxon>
        <taxon>Bifidobacterium</taxon>
    </lineage>
</organism>
<dbReference type="Pfam" id="PF01330">
    <property type="entry name" value="RuvA_N"/>
    <property type="match status" value="1"/>
</dbReference>
<dbReference type="GO" id="GO:0009379">
    <property type="term" value="C:Holliday junction helicase complex"/>
    <property type="evidence" value="ECO:0007669"/>
    <property type="project" value="InterPro"/>
</dbReference>
<dbReference type="Pfam" id="PF07499">
    <property type="entry name" value="RuvA_C"/>
    <property type="match status" value="1"/>
</dbReference>
<dbReference type="Proteomes" id="UP000252345">
    <property type="component" value="Unassembled WGS sequence"/>
</dbReference>
<dbReference type="SUPFAM" id="SSF47781">
    <property type="entry name" value="RuvA domain 2-like"/>
    <property type="match status" value="1"/>
</dbReference>
<comment type="domain">
    <text evidence="6">Has three domains with a flexible linker between the domains II and III and assumes an 'L' shape. Domain III is highly mobile and contacts RuvB.</text>
</comment>
<dbReference type="NCBIfam" id="TIGR00084">
    <property type="entry name" value="ruvA"/>
    <property type="match status" value="1"/>
</dbReference>
<keyword evidence="3 6" id="KW-0238">DNA-binding</keyword>
<evidence type="ECO:0000256" key="2">
    <source>
        <dbReference type="ARBA" id="ARBA00022763"/>
    </source>
</evidence>
<reference evidence="8 9" key="1">
    <citation type="submission" date="2017-10" db="EMBL/GenBank/DDBJ databases">
        <title>Bifidobacterium xylocopum sp. nov. and Bifidobacterium aemilianum sp. nov., from the carpenter bee (Xylocopa violacea) digestive tract.</title>
        <authorList>
            <person name="Alberoni D."/>
            <person name="Baffoni L."/>
            <person name="Di Gioia D."/>
            <person name="Gaggia F."/>
            <person name="Biavati B."/>
        </authorList>
    </citation>
    <scope>NUCLEOTIDE SEQUENCE [LARGE SCALE GENOMIC DNA]</scope>
    <source>
        <strain evidence="8 9">XV2</strain>
    </source>
</reference>
<dbReference type="RefSeq" id="WP_113853496.1">
    <property type="nucleotide sequence ID" value="NZ_PDCH01000007.1"/>
</dbReference>
<comment type="similarity">
    <text evidence="6">Belongs to the RuvA family.</text>
</comment>
<evidence type="ECO:0000313" key="9">
    <source>
        <dbReference type="Proteomes" id="UP000252345"/>
    </source>
</evidence>
<name>A0A366KC18_9BIFI</name>
<dbReference type="SMART" id="SM00278">
    <property type="entry name" value="HhH1"/>
    <property type="match status" value="2"/>
</dbReference>
<keyword evidence="1 6" id="KW-0963">Cytoplasm</keyword>
<evidence type="ECO:0000256" key="6">
    <source>
        <dbReference type="HAMAP-Rule" id="MF_00031"/>
    </source>
</evidence>
<sequence>MLAMLTGSVAQIEQALAVIDVGGVGYEVRMPMSDLTGLRTGTRVTVHTSLIVSQDSVTLYGFLSRTSKSLFVQLQKVSGIGPRVALSILSTLTPDMLAQAVSQGDATTLARAPGLGKKGAQKIILELSGKVDVSGLEARNSRQPADESLSQVIKGLVSLGWQERDAQRAVEKTCEEGGYQLPLDGKDVPAVLKAALTSMDRGR</sequence>
<keyword evidence="4 6" id="KW-0233">DNA recombination</keyword>
<dbReference type="GO" id="GO:0009378">
    <property type="term" value="F:four-way junction helicase activity"/>
    <property type="evidence" value="ECO:0007669"/>
    <property type="project" value="InterPro"/>
</dbReference>
<dbReference type="HAMAP" id="MF_00031">
    <property type="entry name" value="DNA_HJ_migration_RuvA"/>
    <property type="match status" value="1"/>
</dbReference>
<dbReference type="GO" id="GO:0006310">
    <property type="term" value="P:DNA recombination"/>
    <property type="evidence" value="ECO:0007669"/>
    <property type="project" value="UniProtKB-UniRule"/>
</dbReference>
<comment type="subcellular location">
    <subcellularLocation>
        <location evidence="6">Cytoplasm</location>
    </subcellularLocation>
</comment>
<proteinExistence type="inferred from homology"/>
<dbReference type="SUPFAM" id="SSF50249">
    <property type="entry name" value="Nucleic acid-binding proteins"/>
    <property type="match status" value="1"/>
</dbReference>
<dbReference type="GO" id="GO:0005524">
    <property type="term" value="F:ATP binding"/>
    <property type="evidence" value="ECO:0007669"/>
    <property type="project" value="InterPro"/>
</dbReference>
<dbReference type="InterPro" id="IPR011114">
    <property type="entry name" value="RuvA_C"/>
</dbReference>
<feature type="domain" description="Helix-hairpin-helix DNA-binding motif class 1" evidence="7">
    <location>
        <begin position="107"/>
        <end position="126"/>
    </location>
</feature>
<dbReference type="GO" id="GO:0048476">
    <property type="term" value="C:Holliday junction resolvase complex"/>
    <property type="evidence" value="ECO:0007669"/>
    <property type="project" value="UniProtKB-UniRule"/>
</dbReference>
<dbReference type="InterPro" id="IPR010994">
    <property type="entry name" value="RuvA_2-like"/>
</dbReference>
<keyword evidence="2 6" id="KW-0227">DNA damage</keyword>